<evidence type="ECO:0000313" key="2">
    <source>
        <dbReference type="Proteomes" id="UP000188836"/>
    </source>
</evidence>
<evidence type="ECO:0000313" key="1">
    <source>
        <dbReference type="EMBL" id="ONM48136.1"/>
    </source>
</evidence>
<keyword evidence="2" id="KW-1185">Reference proteome</keyword>
<sequence length="82" mass="9355">MPNRVATNHTHNAIEVSMTEIDTMWAPGWPHEAPDQPLSITEAHQAMQRHRSCLREECARKRAAWDTLVDAGRIKPDVGRTR</sequence>
<accession>A0A1W0AUF5</accession>
<gene>
    <name evidence="1" type="ORF">B0T46_14155</name>
</gene>
<name>A0A1W0AUF5_9NOCA</name>
<dbReference type="Proteomes" id="UP000188836">
    <property type="component" value="Unassembled WGS sequence"/>
</dbReference>
<dbReference type="EMBL" id="MUMY01000011">
    <property type="protein sequence ID" value="ONM48136.1"/>
    <property type="molecule type" value="Genomic_DNA"/>
</dbReference>
<reference evidence="1 2" key="1">
    <citation type="journal article" date="2016" name="Antonie Van Leeuwenhoek">
        <title>Nocardia donostiensis sp. nov., isolated from human respiratory specimens.</title>
        <authorList>
            <person name="Ercibengoa M."/>
            <person name="Bell M."/>
            <person name="Marimon J.M."/>
            <person name="Humrighouse B."/>
            <person name="Klenk H.P."/>
            <person name="Potter G."/>
            <person name="Perez-Trallero E."/>
        </authorList>
    </citation>
    <scope>NUCLEOTIDE SEQUENCE [LARGE SCALE GENOMIC DNA]</scope>
    <source>
        <strain evidence="1 2">X1655</strain>
    </source>
</reference>
<organism evidence="1 2">
    <name type="scientific">Nocardia donostiensis</name>
    <dbReference type="NCBI Taxonomy" id="1538463"/>
    <lineage>
        <taxon>Bacteria</taxon>
        <taxon>Bacillati</taxon>
        <taxon>Actinomycetota</taxon>
        <taxon>Actinomycetes</taxon>
        <taxon>Mycobacteriales</taxon>
        <taxon>Nocardiaceae</taxon>
        <taxon>Nocardia</taxon>
    </lineage>
</organism>
<dbReference type="AlphaFoldDB" id="A0A1W0AUF5"/>
<protein>
    <submittedName>
        <fullName evidence="1">Uncharacterized protein</fullName>
    </submittedName>
</protein>
<comment type="caution">
    <text evidence="1">The sequence shown here is derived from an EMBL/GenBank/DDBJ whole genome shotgun (WGS) entry which is preliminary data.</text>
</comment>
<proteinExistence type="predicted"/>